<name>A0A238J492_9RHOB</name>
<evidence type="ECO:0000313" key="2">
    <source>
        <dbReference type="EMBL" id="SMX24724.1"/>
    </source>
</evidence>
<dbReference type="InterPro" id="IPR024311">
    <property type="entry name" value="Lipocalin-like"/>
</dbReference>
<accession>A0A238J492</accession>
<proteinExistence type="predicted"/>
<evidence type="ECO:0000313" key="3">
    <source>
        <dbReference type="Proteomes" id="UP000201838"/>
    </source>
</evidence>
<gene>
    <name evidence="2" type="ORF">BOA8489_02851</name>
</gene>
<dbReference type="Proteomes" id="UP000201838">
    <property type="component" value="Unassembled WGS sequence"/>
</dbReference>
<sequence length="140" mass="15969">MKALIGTWALLEWTAEDDSGTVTHPMGQDAKGVICYTDEGFVHVHLMEASRVNHDLADTMDGRPEEYVRSAKSSLSYSGRWHIEGDQVIHQVAISSFPNWAPSRQERYMRFAGNELELSTDPIAWGDRQIRHRLRWSRAA</sequence>
<protein>
    <recommendedName>
        <fullName evidence="1">Lipocalin-like domain-containing protein</fullName>
    </recommendedName>
</protein>
<feature type="domain" description="Lipocalin-like" evidence="1">
    <location>
        <begin position="5"/>
        <end position="139"/>
    </location>
</feature>
<reference evidence="2 3" key="1">
    <citation type="submission" date="2017-05" db="EMBL/GenBank/DDBJ databases">
        <authorList>
            <person name="Song R."/>
            <person name="Chenine A.L."/>
            <person name="Ruprecht R.M."/>
        </authorList>
    </citation>
    <scope>NUCLEOTIDE SEQUENCE [LARGE SCALE GENOMIC DNA]</scope>
    <source>
        <strain evidence="2 3">CECT 8489</strain>
    </source>
</reference>
<dbReference type="AlphaFoldDB" id="A0A238J492"/>
<dbReference type="RefSeq" id="WP_176440316.1">
    <property type="nucleotide sequence ID" value="NZ_FXXQ01000010.1"/>
</dbReference>
<keyword evidence="3" id="KW-1185">Reference proteome</keyword>
<dbReference type="Pfam" id="PF13924">
    <property type="entry name" value="Lipocalin_5"/>
    <property type="match status" value="1"/>
</dbReference>
<organism evidence="2 3">
    <name type="scientific">Boseongicola aestuarii</name>
    <dbReference type="NCBI Taxonomy" id="1470561"/>
    <lineage>
        <taxon>Bacteria</taxon>
        <taxon>Pseudomonadati</taxon>
        <taxon>Pseudomonadota</taxon>
        <taxon>Alphaproteobacteria</taxon>
        <taxon>Rhodobacterales</taxon>
        <taxon>Paracoccaceae</taxon>
        <taxon>Boseongicola</taxon>
    </lineage>
</organism>
<dbReference type="EMBL" id="FXXQ01000010">
    <property type="protein sequence ID" value="SMX24724.1"/>
    <property type="molecule type" value="Genomic_DNA"/>
</dbReference>
<evidence type="ECO:0000259" key="1">
    <source>
        <dbReference type="Pfam" id="PF13924"/>
    </source>
</evidence>